<dbReference type="Proteomes" id="UP001234178">
    <property type="component" value="Unassembled WGS sequence"/>
</dbReference>
<dbReference type="Pfam" id="PF05699">
    <property type="entry name" value="Dimer_Tnp_hAT"/>
    <property type="match status" value="1"/>
</dbReference>
<gene>
    <name evidence="2" type="ORF">OUZ56_005358</name>
</gene>
<keyword evidence="3" id="KW-1185">Reference proteome</keyword>
<dbReference type="SUPFAM" id="SSF53098">
    <property type="entry name" value="Ribonuclease H-like"/>
    <property type="match status" value="1"/>
</dbReference>
<organism evidence="2 3">
    <name type="scientific">Daphnia magna</name>
    <dbReference type="NCBI Taxonomy" id="35525"/>
    <lineage>
        <taxon>Eukaryota</taxon>
        <taxon>Metazoa</taxon>
        <taxon>Ecdysozoa</taxon>
        <taxon>Arthropoda</taxon>
        <taxon>Crustacea</taxon>
        <taxon>Branchiopoda</taxon>
        <taxon>Diplostraca</taxon>
        <taxon>Cladocera</taxon>
        <taxon>Anomopoda</taxon>
        <taxon>Daphniidae</taxon>
        <taxon>Daphnia</taxon>
    </lineage>
</organism>
<name>A0ABQ9YSN8_9CRUS</name>
<sequence length="161" mass="18156">MTSLMCMMLNPCKTLELPGELFDEGKRRLYEFLKTEMKQGLCLVSETQLPNTSQECNAASSQEGLSTNLITDKTQHFKRRRLVNKPSLPATISKEEELKQEVRDYIEMIDKGEFSQECKVLDFWKDTIGGFPTLAPIALQYQAMSATSALADRLFSCSGLS</sequence>
<reference evidence="2 3" key="1">
    <citation type="journal article" date="2023" name="Nucleic Acids Res.">
        <title>The hologenome of Daphnia magna reveals possible DNA methylation and microbiome-mediated evolution of the host genome.</title>
        <authorList>
            <person name="Chaturvedi A."/>
            <person name="Li X."/>
            <person name="Dhandapani V."/>
            <person name="Marshall H."/>
            <person name="Kissane S."/>
            <person name="Cuenca-Cambronero M."/>
            <person name="Asole G."/>
            <person name="Calvet F."/>
            <person name="Ruiz-Romero M."/>
            <person name="Marangio P."/>
            <person name="Guigo R."/>
            <person name="Rago D."/>
            <person name="Mirbahai L."/>
            <person name="Eastwood N."/>
            <person name="Colbourne J.K."/>
            <person name="Zhou J."/>
            <person name="Mallon E."/>
            <person name="Orsini L."/>
        </authorList>
    </citation>
    <scope>NUCLEOTIDE SEQUENCE [LARGE SCALE GENOMIC DNA]</scope>
    <source>
        <strain evidence="2">LRV0_1</strain>
    </source>
</reference>
<evidence type="ECO:0000313" key="3">
    <source>
        <dbReference type="Proteomes" id="UP001234178"/>
    </source>
</evidence>
<accession>A0ABQ9YSN8</accession>
<evidence type="ECO:0000259" key="1">
    <source>
        <dbReference type="Pfam" id="PF05699"/>
    </source>
</evidence>
<dbReference type="InterPro" id="IPR008906">
    <property type="entry name" value="HATC_C_dom"/>
</dbReference>
<dbReference type="InterPro" id="IPR012337">
    <property type="entry name" value="RNaseH-like_sf"/>
</dbReference>
<dbReference type="EMBL" id="JAOYFB010000001">
    <property type="protein sequence ID" value="KAK4003601.1"/>
    <property type="molecule type" value="Genomic_DNA"/>
</dbReference>
<evidence type="ECO:0000313" key="2">
    <source>
        <dbReference type="EMBL" id="KAK4003601.1"/>
    </source>
</evidence>
<protein>
    <recommendedName>
        <fullName evidence="1">HAT C-terminal dimerisation domain-containing protein</fullName>
    </recommendedName>
</protein>
<comment type="caution">
    <text evidence="2">The sequence shown here is derived from an EMBL/GenBank/DDBJ whole genome shotgun (WGS) entry which is preliminary data.</text>
</comment>
<feature type="domain" description="HAT C-terminal dimerisation" evidence="1">
    <location>
        <begin position="101"/>
        <end position="158"/>
    </location>
</feature>
<proteinExistence type="predicted"/>